<evidence type="ECO:0000256" key="1">
    <source>
        <dbReference type="ARBA" id="ARBA00004141"/>
    </source>
</evidence>
<evidence type="ECO:0000256" key="3">
    <source>
        <dbReference type="ARBA" id="ARBA00022692"/>
    </source>
</evidence>
<gene>
    <name evidence="7" type="ORF">ACMD2_05593</name>
</gene>
<feature type="transmembrane region" description="Helical" evidence="6">
    <location>
        <begin position="396"/>
        <end position="415"/>
    </location>
</feature>
<evidence type="ECO:0000313" key="8">
    <source>
        <dbReference type="Proteomes" id="UP000092600"/>
    </source>
</evidence>
<protein>
    <submittedName>
        <fullName evidence="7">Nucleobase-ascorbate transporter 3</fullName>
    </submittedName>
</protein>
<evidence type="ECO:0000256" key="6">
    <source>
        <dbReference type="SAM" id="Phobius"/>
    </source>
</evidence>
<dbReference type="PANTHER" id="PTHR11119">
    <property type="entry name" value="XANTHINE-URACIL / VITAMIN C PERMEASE FAMILY MEMBER"/>
    <property type="match status" value="1"/>
</dbReference>
<keyword evidence="5 6" id="KW-0472">Membrane</keyword>
<feature type="transmembrane region" description="Helical" evidence="6">
    <location>
        <begin position="225"/>
        <end position="247"/>
    </location>
</feature>
<dbReference type="Proteomes" id="UP000092600">
    <property type="component" value="Unassembled WGS sequence"/>
</dbReference>
<feature type="transmembrane region" description="Helical" evidence="6">
    <location>
        <begin position="115"/>
        <end position="134"/>
    </location>
</feature>
<feature type="transmembrane region" description="Helical" evidence="6">
    <location>
        <begin position="336"/>
        <end position="360"/>
    </location>
</feature>
<comment type="similarity">
    <text evidence="2">Belongs to the nucleobase:cation symporter-2 (NCS2) (TC 2.A.40) family.</text>
</comment>
<keyword evidence="3 6" id="KW-0812">Transmembrane</keyword>
<feature type="transmembrane region" description="Helical" evidence="6">
    <location>
        <begin position="427"/>
        <end position="444"/>
    </location>
</feature>
<evidence type="ECO:0000313" key="7">
    <source>
        <dbReference type="EMBL" id="OAY81461.1"/>
    </source>
</evidence>
<sequence>MGETNPPPATAAAPPPPRIQAVGPLNVGAGAIHPPRDQLNYVEFCVHSNPSWVEVAALAFLHYLVTLGSIVMLSTLIVPLMGGNNGDKARVIQTFLFMSGVNTLLQTLIGTRLPTVMNASFAFIVPVMSIISDFSSRGYDDEHQRFLHTIRAIQGALIVSSFLNLLIGYGTVWGRFSSGARAFEWGFPQVGKCVEIGLPMLILTVVVQQYMKGIHERVTFLFERYSLLLLIGIVWAFAAILTASGAYNNVPDKTKRHCRVDRSYLMSSAPWIKIPYPFQWGSPIFSASHSFGMMAAVLVSAVESTGAHFAAARLAGATPPPNHVLSRSVGLQGLGILLEGIFGAAAGSTASVANVGLIGLTRVGSRRVIQISTAYMIFFSIIGKFGAFFASIPLPIFAAIYCVLFGVVAAVGISFIQFTNNNSMRNLYIIGLSLFLGVSIPQYFNEYTASAGHGPAKSNAGWFNDILNTIFSSAPAVAMIVATLLDNTLDAKKTGSDRGLSWWIPFQRHGGEPRNDEFYSYPSECTDGCSSIDTPEKFSSCVKKSVVIYVLCLLWIDFKRSFCFRTALWEQ</sequence>
<evidence type="ECO:0000256" key="4">
    <source>
        <dbReference type="ARBA" id="ARBA00022989"/>
    </source>
</evidence>
<feature type="transmembrane region" description="Helical" evidence="6">
    <location>
        <begin position="60"/>
        <end position="79"/>
    </location>
</feature>
<dbReference type="InterPro" id="IPR006043">
    <property type="entry name" value="NCS2"/>
</dbReference>
<feature type="transmembrane region" description="Helical" evidence="6">
    <location>
        <begin position="372"/>
        <end position="390"/>
    </location>
</feature>
<proteinExistence type="inferred from homology"/>
<comment type="caution">
    <text evidence="7">The sequence shown here is derived from an EMBL/GenBank/DDBJ whole genome shotgun (WGS) entry which is preliminary data.</text>
</comment>
<organism evidence="7 8">
    <name type="scientific">Ananas comosus</name>
    <name type="common">Pineapple</name>
    <name type="synonym">Ananas ananas</name>
    <dbReference type="NCBI Taxonomy" id="4615"/>
    <lineage>
        <taxon>Eukaryota</taxon>
        <taxon>Viridiplantae</taxon>
        <taxon>Streptophyta</taxon>
        <taxon>Embryophyta</taxon>
        <taxon>Tracheophyta</taxon>
        <taxon>Spermatophyta</taxon>
        <taxon>Magnoliopsida</taxon>
        <taxon>Liliopsida</taxon>
        <taxon>Poales</taxon>
        <taxon>Bromeliaceae</taxon>
        <taxon>Bromelioideae</taxon>
        <taxon>Ananas</taxon>
    </lineage>
</organism>
<comment type="subcellular location">
    <subcellularLocation>
        <location evidence="1">Membrane</location>
        <topology evidence="1">Multi-pass membrane protein</topology>
    </subcellularLocation>
</comment>
<evidence type="ECO:0000256" key="2">
    <source>
        <dbReference type="ARBA" id="ARBA00008821"/>
    </source>
</evidence>
<dbReference type="GO" id="GO:0016020">
    <property type="term" value="C:membrane"/>
    <property type="evidence" value="ECO:0007669"/>
    <property type="project" value="UniProtKB-SubCell"/>
</dbReference>
<dbReference type="EMBL" id="LSRQ01000665">
    <property type="protein sequence ID" value="OAY81461.1"/>
    <property type="molecule type" value="Genomic_DNA"/>
</dbReference>
<keyword evidence="4 6" id="KW-1133">Transmembrane helix</keyword>
<dbReference type="STRING" id="4615.A0A199VWZ0"/>
<dbReference type="GO" id="GO:0022857">
    <property type="term" value="F:transmembrane transporter activity"/>
    <property type="evidence" value="ECO:0007669"/>
    <property type="project" value="InterPro"/>
</dbReference>
<name>A0A199VWZ0_ANACO</name>
<dbReference type="Pfam" id="PF00860">
    <property type="entry name" value="Xan_ur_permease"/>
    <property type="match status" value="2"/>
</dbReference>
<feature type="transmembrane region" description="Helical" evidence="6">
    <location>
        <begin position="155"/>
        <end position="176"/>
    </location>
</feature>
<dbReference type="AlphaFoldDB" id="A0A199VWZ0"/>
<accession>A0A199VWZ0</accession>
<feature type="transmembrane region" description="Helical" evidence="6">
    <location>
        <begin position="466"/>
        <end position="485"/>
    </location>
</feature>
<evidence type="ECO:0000256" key="5">
    <source>
        <dbReference type="ARBA" id="ARBA00023136"/>
    </source>
</evidence>
<reference evidence="7 8" key="1">
    <citation type="journal article" date="2016" name="DNA Res.">
        <title>The draft genome of MD-2 pineapple using hybrid error correction of long reads.</title>
        <authorList>
            <person name="Redwan R.M."/>
            <person name="Saidin A."/>
            <person name="Kumar S.V."/>
        </authorList>
    </citation>
    <scope>NUCLEOTIDE SEQUENCE [LARGE SCALE GENOMIC DNA]</scope>
    <source>
        <strain evidence="8">cv. MD2</strain>
        <tissue evidence="7">Leaf</tissue>
    </source>
</reference>